<dbReference type="InterPro" id="IPR000608">
    <property type="entry name" value="UBC"/>
</dbReference>
<evidence type="ECO:0000313" key="2">
    <source>
        <dbReference type="EMBL" id="KAB0397097.1"/>
    </source>
</evidence>
<dbReference type="EMBL" id="SGJD01002050">
    <property type="protein sequence ID" value="KAB0397097.1"/>
    <property type="molecule type" value="Genomic_DNA"/>
</dbReference>
<dbReference type="SUPFAM" id="SSF54495">
    <property type="entry name" value="UBC-like"/>
    <property type="match status" value="1"/>
</dbReference>
<dbReference type="InterPro" id="IPR016135">
    <property type="entry name" value="UBQ-conjugating_enzyme/RWD"/>
</dbReference>
<proteinExistence type="predicted"/>
<dbReference type="OrthoDB" id="9978460at2759"/>
<name>A0A643CA62_BALPH</name>
<dbReference type="Gene3D" id="3.10.110.10">
    <property type="entry name" value="Ubiquitin Conjugating Enzyme"/>
    <property type="match status" value="1"/>
</dbReference>
<dbReference type="Pfam" id="PF00179">
    <property type="entry name" value="UQ_con"/>
    <property type="match status" value="1"/>
</dbReference>
<protein>
    <recommendedName>
        <fullName evidence="1">UBC core domain-containing protein</fullName>
    </recommendedName>
</protein>
<reference evidence="2 3" key="1">
    <citation type="journal article" date="2019" name="PLoS ONE">
        <title>Genomic analyses reveal an absence of contemporary introgressive admixture between fin whales and blue whales, despite known hybrids.</title>
        <authorList>
            <person name="Westbury M.V."/>
            <person name="Petersen B."/>
            <person name="Lorenzen E.D."/>
        </authorList>
    </citation>
    <scope>NUCLEOTIDE SEQUENCE [LARGE SCALE GENOMIC DNA]</scope>
    <source>
        <strain evidence="2">FinWhale-01</strain>
    </source>
</reference>
<dbReference type="PROSITE" id="PS50127">
    <property type="entry name" value="UBC_2"/>
    <property type="match status" value="1"/>
</dbReference>
<evidence type="ECO:0000259" key="1">
    <source>
        <dbReference type="PROSITE" id="PS50127"/>
    </source>
</evidence>
<organism evidence="2 3">
    <name type="scientific">Balaenoptera physalus</name>
    <name type="common">Fin whale</name>
    <name type="synonym">Balaena physalus</name>
    <dbReference type="NCBI Taxonomy" id="9770"/>
    <lineage>
        <taxon>Eukaryota</taxon>
        <taxon>Metazoa</taxon>
        <taxon>Chordata</taxon>
        <taxon>Craniata</taxon>
        <taxon>Vertebrata</taxon>
        <taxon>Euteleostomi</taxon>
        <taxon>Mammalia</taxon>
        <taxon>Eutheria</taxon>
        <taxon>Laurasiatheria</taxon>
        <taxon>Artiodactyla</taxon>
        <taxon>Whippomorpha</taxon>
        <taxon>Cetacea</taxon>
        <taxon>Mysticeti</taxon>
        <taxon>Balaenopteridae</taxon>
        <taxon>Balaenoptera</taxon>
    </lineage>
</organism>
<sequence>MLEDADCCPMASKVFPNQEDLTDLQVTIEDPEGTPYAGSLFSMKVLLGKDFAASPPKGYFLTKIFHPTWAPKVRSVSRCSRRTGQLGRATSACCRPSGVL</sequence>
<evidence type="ECO:0000313" key="3">
    <source>
        <dbReference type="Proteomes" id="UP000437017"/>
    </source>
</evidence>
<dbReference type="Proteomes" id="UP000437017">
    <property type="component" value="Unassembled WGS sequence"/>
</dbReference>
<keyword evidence="3" id="KW-1185">Reference proteome</keyword>
<dbReference type="AlphaFoldDB" id="A0A643CA62"/>
<gene>
    <name evidence="2" type="ORF">E2I00_015369</name>
</gene>
<accession>A0A643CA62</accession>
<feature type="domain" description="UBC core" evidence="1">
    <location>
        <begin position="1"/>
        <end position="100"/>
    </location>
</feature>
<comment type="caution">
    <text evidence="2">The sequence shown here is derived from an EMBL/GenBank/DDBJ whole genome shotgun (WGS) entry which is preliminary data.</text>
</comment>